<reference evidence="4" key="1">
    <citation type="submission" date="2020-12" db="EMBL/GenBank/DDBJ databases">
        <title>Taurinivorans muris gen. nov., sp. nov., fundamental and realized metabolic niche of a ubiquitous sulfidogenic bacterium in the murine intestine.</title>
        <authorList>
            <person name="Ye H."/>
            <person name="Hanson B.T."/>
            <person name="Loy A."/>
        </authorList>
    </citation>
    <scope>NUCLEOTIDE SEQUENCE</scope>
    <source>
        <strain evidence="4">LT0009</strain>
    </source>
</reference>
<dbReference type="PANTHER" id="PTHR21666:SF285">
    <property type="entry name" value="M23 FAMILY METALLOPEPTIDASE"/>
    <property type="match status" value="1"/>
</dbReference>
<feature type="chain" id="PRO_5045622249" evidence="2">
    <location>
        <begin position="29"/>
        <end position="311"/>
    </location>
</feature>
<sequence>MKKIFNIYSLFIAACLILSVCVHPLAYAVTFDIPQKVSQGRGFLITIQDNSAFSGKILWQKKEIPFRAEKNAESFAVRILLGMPIDAAAPQTLTLFINDEQFTQKITPLAVNWVTHKLTVAPKYVEPPKEVLDKIQKDRAATKKILATVSNVQNWKLPFTRPVKGTISGSFAARRIFNNVPRSPHLGTDMRGAVGTPILAMADGTVLFAEEQYYSGNAVWIDHGQGVLSMYGHLSKFSVKKGDMVKQGQKIGEVGATGRVTGPHLHLSLYIQGVAVDAVPFFRTNPLEIIGGPTKEEPRPQPKKNKTKQAK</sequence>
<dbReference type="SUPFAM" id="SSF51261">
    <property type="entry name" value="Duplicated hybrid motif"/>
    <property type="match status" value="1"/>
</dbReference>
<accession>A0ABY5Y0L0</accession>
<evidence type="ECO:0000256" key="1">
    <source>
        <dbReference type="SAM" id="MobiDB-lite"/>
    </source>
</evidence>
<keyword evidence="2" id="KW-0732">Signal</keyword>
<dbReference type="Pfam" id="PF01551">
    <property type="entry name" value="Peptidase_M23"/>
    <property type="match status" value="1"/>
</dbReference>
<dbReference type="InterPro" id="IPR011055">
    <property type="entry name" value="Dup_hybrid_motif"/>
</dbReference>
<evidence type="ECO:0000256" key="2">
    <source>
        <dbReference type="SAM" id="SignalP"/>
    </source>
</evidence>
<evidence type="ECO:0000313" key="4">
    <source>
        <dbReference type="EMBL" id="UWX05124.1"/>
    </source>
</evidence>
<dbReference type="EMBL" id="CP065938">
    <property type="protein sequence ID" value="UWX05124.1"/>
    <property type="molecule type" value="Genomic_DNA"/>
</dbReference>
<evidence type="ECO:0000313" key="5">
    <source>
        <dbReference type="Proteomes" id="UP001058120"/>
    </source>
</evidence>
<feature type="compositionally biased region" description="Basic residues" evidence="1">
    <location>
        <begin position="301"/>
        <end position="311"/>
    </location>
</feature>
<feature type="domain" description="M23ase beta-sheet core" evidence="3">
    <location>
        <begin position="184"/>
        <end position="277"/>
    </location>
</feature>
<feature type="signal peptide" evidence="2">
    <location>
        <begin position="1"/>
        <end position="28"/>
    </location>
</feature>
<organism evidence="4 5">
    <name type="scientific">Taurinivorans muris</name>
    <dbReference type="NCBI Taxonomy" id="2787751"/>
    <lineage>
        <taxon>Bacteria</taxon>
        <taxon>Pseudomonadati</taxon>
        <taxon>Thermodesulfobacteriota</taxon>
        <taxon>Desulfovibrionia</taxon>
        <taxon>Desulfovibrionales</taxon>
        <taxon>Desulfovibrionaceae</taxon>
        <taxon>Taurinivorans</taxon>
    </lineage>
</organism>
<dbReference type="Gene3D" id="2.70.70.10">
    <property type="entry name" value="Glucose Permease (Domain IIA)"/>
    <property type="match status" value="1"/>
</dbReference>
<dbReference type="Proteomes" id="UP001058120">
    <property type="component" value="Chromosome"/>
</dbReference>
<dbReference type="InterPro" id="IPR016047">
    <property type="entry name" value="M23ase_b-sheet_dom"/>
</dbReference>
<dbReference type="PROSITE" id="PS51257">
    <property type="entry name" value="PROKAR_LIPOPROTEIN"/>
    <property type="match status" value="1"/>
</dbReference>
<keyword evidence="5" id="KW-1185">Reference proteome</keyword>
<proteinExistence type="predicted"/>
<name>A0ABY5Y0L0_9BACT</name>
<gene>
    <name evidence="4" type="ORF">JBF11_06505</name>
</gene>
<evidence type="ECO:0000259" key="3">
    <source>
        <dbReference type="Pfam" id="PF01551"/>
    </source>
</evidence>
<feature type="region of interest" description="Disordered" evidence="1">
    <location>
        <begin position="289"/>
        <end position="311"/>
    </location>
</feature>
<dbReference type="InterPro" id="IPR050570">
    <property type="entry name" value="Cell_wall_metabolism_enzyme"/>
</dbReference>
<dbReference type="CDD" id="cd12797">
    <property type="entry name" value="M23_peptidase"/>
    <property type="match status" value="1"/>
</dbReference>
<protein>
    <submittedName>
        <fullName evidence="4">M23 family metallopeptidase</fullName>
    </submittedName>
</protein>
<dbReference type="PANTHER" id="PTHR21666">
    <property type="entry name" value="PEPTIDASE-RELATED"/>
    <property type="match status" value="1"/>
</dbReference>
<dbReference type="RefSeq" id="WP_334314688.1">
    <property type="nucleotide sequence ID" value="NZ_CP065938.1"/>
</dbReference>